<evidence type="ECO:0000256" key="3">
    <source>
        <dbReference type="ARBA" id="ARBA00022741"/>
    </source>
</evidence>
<dbReference type="Proteomes" id="UP000237883">
    <property type="component" value="Chromosome"/>
</dbReference>
<gene>
    <name evidence="8" type="ORF">C5Q96_05850</name>
</gene>
<evidence type="ECO:0000256" key="2">
    <source>
        <dbReference type="ARBA" id="ARBA00022448"/>
    </source>
</evidence>
<keyword evidence="6" id="KW-0812">Transmembrane</keyword>
<evidence type="ECO:0000256" key="1">
    <source>
        <dbReference type="ARBA" id="ARBA00005417"/>
    </source>
</evidence>
<sequence length="892" mass="100746">MSHMIELHKVSKYYTNKDTVSTGLSRIDLNLDMGEFVAITGESGSGKSTLLNVISGLDTYEEGEMFVGGQDTSAFKTEDYERYRKTFIGNIFQDFNLVNSYSVYQNIELSMLMCGMKHSDCKERVNELIELVNLGEYRRTKASRLSGGQKQRVAIARALAKDAPIIVADEPTGNLDTASAAKVIETLYRISKDKLVVIVTHNYEQVEKFVTRKITVHDGKIIEDKKVRERQIIAFHSDNEELQDSGQQSSVEQESANMQYDPGIRQNEEQESEVLGSELIIPGVSEGEFEAADSDDFEVPEDSRYSDVVNRIKQEELEGDEISPVPMRRGRAARNMEREAEEVEALKKQAKAERSYTPERAESRSERAKCNASKLTRHDEMGLMNELRLGVRNTFNLPTKFILLFIIYIFVATSVLGQYSSTKESLHRQDINSLGNQYFSNTSADRIIVKKSDNSAFTDEDYAKIEKLKHVKSIIKEDPVVDSRITLDSNIFMTGLLYPGQKIKTKDLTYGKLPEQENDIVVVTDKSTTTYDALKGNKDELLCKEFDLMGDEDGETLQVGKVRVTGVIVYDDAFKSGINPSTGTVKYYCSDALARKVVMNTLSTKSSAVVDFSGQKVKKANARSFIESNPNVPKGEAYIYEDQTKNYKDEKWQNKPLNISISNIYYSADIALKTTKSVSKSSAQKLLGISKDDYETKNARVYINPEDYDTLYNRGNYQISVFADNDLNANALASSIDKFGVYKTFSMKKMITKDPLPQLFLVKLVQVIFTAIGFVVLFFIAYTIIRLIMRSRNSYYATLRILGGTRKNTSAILRIELLMMMAIALAVDFVGIYLASKGLVNVKALKNALLYLEFKDYIILTVALMLMSLLIANRYSRKIFKKSAMNIYREED</sequence>
<dbReference type="Gene3D" id="3.40.50.300">
    <property type="entry name" value="P-loop containing nucleotide triphosphate hydrolases"/>
    <property type="match status" value="1"/>
</dbReference>
<name>A0A2S0L518_9FIRM</name>
<keyword evidence="9" id="KW-1185">Reference proteome</keyword>
<dbReference type="InterPro" id="IPR017871">
    <property type="entry name" value="ABC_transporter-like_CS"/>
</dbReference>
<proteinExistence type="inferred from homology"/>
<keyword evidence="6" id="KW-1133">Transmembrane helix</keyword>
<evidence type="ECO:0000313" key="9">
    <source>
        <dbReference type="Proteomes" id="UP000237883"/>
    </source>
</evidence>
<comment type="similarity">
    <text evidence="1">Belongs to the ABC transporter superfamily.</text>
</comment>
<evidence type="ECO:0000256" key="6">
    <source>
        <dbReference type="SAM" id="Phobius"/>
    </source>
</evidence>
<dbReference type="PANTHER" id="PTHR42798:SF6">
    <property type="entry name" value="CELL DIVISION ATP-BINDING PROTEIN FTSE"/>
    <property type="match status" value="1"/>
</dbReference>
<dbReference type="OrthoDB" id="384179at2"/>
<dbReference type="InterPro" id="IPR017911">
    <property type="entry name" value="MacB-like_ATP-bd"/>
</dbReference>
<feature type="transmembrane region" description="Helical" evidence="6">
    <location>
        <begin position="760"/>
        <end position="785"/>
    </location>
</feature>
<dbReference type="InterPro" id="IPR003439">
    <property type="entry name" value="ABC_transporter-like_ATP-bd"/>
</dbReference>
<dbReference type="InterPro" id="IPR003593">
    <property type="entry name" value="AAA+_ATPase"/>
</dbReference>
<dbReference type="KEGG" id="mdv:C5Q96_05850"/>
<accession>A0A2S0L518</accession>
<protein>
    <recommendedName>
        <fullName evidence="7">ABC transporter domain-containing protein</fullName>
    </recommendedName>
</protein>
<feature type="transmembrane region" description="Helical" evidence="6">
    <location>
        <begin position="854"/>
        <end position="872"/>
    </location>
</feature>
<dbReference type="PANTHER" id="PTHR42798">
    <property type="entry name" value="LIPOPROTEIN-RELEASING SYSTEM ATP-BINDING PROTEIN LOLD"/>
    <property type="match status" value="1"/>
</dbReference>
<reference evidence="9" key="1">
    <citation type="submission" date="2018-02" db="EMBL/GenBank/DDBJ databases">
        <authorList>
            <person name="Holder M.E."/>
            <person name="Ajami N.J."/>
            <person name="Petrosino J.F."/>
        </authorList>
    </citation>
    <scope>NUCLEOTIDE SEQUENCE [LARGE SCALE GENOMIC DNA]</scope>
    <source>
        <strain evidence="9">CCUG 47132</strain>
    </source>
</reference>
<dbReference type="GO" id="GO:0005524">
    <property type="term" value="F:ATP binding"/>
    <property type="evidence" value="ECO:0007669"/>
    <property type="project" value="UniProtKB-KW"/>
</dbReference>
<dbReference type="SUPFAM" id="SSF52540">
    <property type="entry name" value="P-loop containing nucleoside triphosphate hydrolases"/>
    <property type="match status" value="1"/>
</dbReference>
<dbReference type="PROSITE" id="PS00211">
    <property type="entry name" value="ABC_TRANSPORTER_1"/>
    <property type="match status" value="1"/>
</dbReference>
<keyword evidence="4" id="KW-0067">ATP-binding</keyword>
<feature type="transmembrane region" description="Helical" evidence="6">
    <location>
        <begin position="815"/>
        <end position="834"/>
    </location>
</feature>
<dbReference type="EMBL" id="CP027228">
    <property type="protein sequence ID" value="AVM48392.1"/>
    <property type="molecule type" value="Genomic_DNA"/>
</dbReference>
<keyword evidence="6" id="KW-0472">Membrane</keyword>
<evidence type="ECO:0000259" key="7">
    <source>
        <dbReference type="PROSITE" id="PS50893"/>
    </source>
</evidence>
<dbReference type="GO" id="GO:0016887">
    <property type="term" value="F:ATP hydrolysis activity"/>
    <property type="evidence" value="ECO:0007669"/>
    <property type="project" value="InterPro"/>
</dbReference>
<dbReference type="AlphaFoldDB" id="A0A2S0L518"/>
<dbReference type="PROSITE" id="PS50893">
    <property type="entry name" value="ABC_TRANSPORTER_2"/>
    <property type="match status" value="1"/>
</dbReference>
<keyword evidence="3" id="KW-0547">Nucleotide-binding</keyword>
<organism evidence="8 9">
    <name type="scientific">Mogibacterium diversum</name>
    <dbReference type="NCBI Taxonomy" id="114527"/>
    <lineage>
        <taxon>Bacteria</taxon>
        <taxon>Bacillati</taxon>
        <taxon>Bacillota</taxon>
        <taxon>Clostridia</taxon>
        <taxon>Peptostreptococcales</taxon>
        <taxon>Anaerovoracaceae</taxon>
        <taxon>Mogibacterium</taxon>
    </lineage>
</organism>
<feature type="compositionally biased region" description="Basic and acidic residues" evidence="5">
    <location>
        <begin position="345"/>
        <end position="369"/>
    </location>
</feature>
<feature type="region of interest" description="Disordered" evidence="5">
    <location>
        <begin position="345"/>
        <end position="372"/>
    </location>
</feature>
<feature type="domain" description="ABC transporter" evidence="7">
    <location>
        <begin position="5"/>
        <end position="243"/>
    </location>
</feature>
<keyword evidence="2" id="KW-0813">Transport</keyword>
<evidence type="ECO:0000256" key="5">
    <source>
        <dbReference type="SAM" id="MobiDB-lite"/>
    </source>
</evidence>
<dbReference type="RefSeq" id="WP_106057464.1">
    <property type="nucleotide sequence ID" value="NZ_CP027228.1"/>
</dbReference>
<dbReference type="CDD" id="cd03255">
    <property type="entry name" value="ABC_MJ0796_LolCDE_FtsE"/>
    <property type="match status" value="1"/>
</dbReference>
<dbReference type="Pfam" id="PF00005">
    <property type="entry name" value="ABC_tran"/>
    <property type="match status" value="1"/>
</dbReference>
<evidence type="ECO:0000256" key="4">
    <source>
        <dbReference type="ARBA" id="ARBA00022840"/>
    </source>
</evidence>
<evidence type="ECO:0000313" key="8">
    <source>
        <dbReference type="EMBL" id="AVM48392.1"/>
    </source>
</evidence>
<dbReference type="SMART" id="SM00382">
    <property type="entry name" value="AAA"/>
    <property type="match status" value="1"/>
</dbReference>
<dbReference type="GeneID" id="78391785"/>
<dbReference type="InterPro" id="IPR027417">
    <property type="entry name" value="P-loop_NTPase"/>
</dbReference>